<gene>
    <name evidence="2" type="ORF">VHEMI09136</name>
</gene>
<evidence type="ECO:0000259" key="1">
    <source>
        <dbReference type="PROSITE" id="PS51502"/>
    </source>
</evidence>
<dbReference type="Pfam" id="PF07876">
    <property type="entry name" value="Dabb"/>
    <property type="match status" value="1"/>
</dbReference>
<keyword evidence="3" id="KW-1185">Reference proteome</keyword>
<dbReference type="InterPro" id="IPR011008">
    <property type="entry name" value="Dimeric_a/b-barrel"/>
</dbReference>
<evidence type="ECO:0000313" key="2">
    <source>
        <dbReference type="EMBL" id="CEJ93556.1"/>
    </source>
</evidence>
<dbReference type="AlphaFoldDB" id="A0A0A1T8V8"/>
<dbReference type="HOGENOM" id="CLU_120569_1_1_1"/>
<dbReference type="InterPro" id="IPR013097">
    <property type="entry name" value="Dabb"/>
</dbReference>
<dbReference type="PROSITE" id="PS51502">
    <property type="entry name" value="S_R_A_B_BARREL"/>
    <property type="match status" value="1"/>
</dbReference>
<proteinExistence type="predicted"/>
<dbReference type="SUPFAM" id="SSF54909">
    <property type="entry name" value="Dimeric alpha+beta barrel"/>
    <property type="match status" value="1"/>
</dbReference>
<organism evidence="2 3">
    <name type="scientific">[Torrubiella] hemipterigena</name>
    <dbReference type="NCBI Taxonomy" id="1531966"/>
    <lineage>
        <taxon>Eukaryota</taxon>
        <taxon>Fungi</taxon>
        <taxon>Dikarya</taxon>
        <taxon>Ascomycota</taxon>
        <taxon>Pezizomycotina</taxon>
        <taxon>Sordariomycetes</taxon>
        <taxon>Hypocreomycetidae</taxon>
        <taxon>Hypocreales</taxon>
        <taxon>Clavicipitaceae</taxon>
        <taxon>Clavicipitaceae incertae sedis</taxon>
        <taxon>'Torrubiella' clade</taxon>
    </lineage>
</organism>
<dbReference type="Proteomes" id="UP000039046">
    <property type="component" value="Unassembled WGS sequence"/>
</dbReference>
<dbReference type="EMBL" id="CDHN01000005">
    <property type="protein sequence ID" value="CEJ93556.1"/>
    <property type="molecule type" value="Genomic_DNA"/>
</dbReference>
<dbReference type="SMART" id="SM00886">
    <property type="entry name" value="Dabb"/>
    <property type="match status" value="1"/>
</dbReference>
<dbReference type="Gene3D" id="3.30.70.100">
    <property type="match status" value="1"/>
</dbReference>
<feature type="domain" description="Stress-response A/B barrel" evidence="1">
    <location>
        <begin position="5"/>
        <end position="102"/>
    </location>
</feature>
<reference evidence="2 3" key="1">
    <citation type="journal article" date="2015" name="Genome Announc.">
        <title>Draft Genome Sequence and Gene Annotation of the Entomopathogenic Fungus Verticillium hemipterigenum.</title>
        <authorList>
            <person name="Horn F."/>
            <person name="Habel A."/>
            <person name="Scharf D.H."/>
            <person name="Dworschak J."/>
            <person name="Brakhage A.A."/>
            <person name="Guthke R."/>
            <person name="Hertweck C."/>
            <person name="Linde J."/>
        </authorList>
    </citation>
    <scope>NUCLEOTIDE SEQUENCE [LARGE SCALE GENOMIC DNA]</scope>
</reference>
<sequence length="111" mass="12431">MASRIHRVTMFKLPKPADQVALLEQYKILSKNNEKDGKPYILSLVAGVAEEDARSQGYTVVAKSEFASMDDLKYYDNECKAHQALKATAKTLGMEGVMTVFFKPQIVESKE</sequence>
<name>A0A0A1T8V8_9HYPO</name>
<dbReference type="OrthoDB" id="3830014at2759"/>
<evidence type="ECO:0000313" key="3">
    <source>
        <dbReference type="Proteomes" id="UP000039046"/>
    </source>
</evidence>
<accession>A0A0A1T8V8</accession>
<protein>
    <submittedName>
        <fullName evidence="2">Putative Stress responsive A/B barrel domain-containing protein</fullName>
    </submittedName>
</protein>